<protein>
    <submittedName>
        <fullName evidence="1">Uncharacterized protein</fullName>
    </submittedName>
</protein>
<organism evidence="1">
    <name type="scientific">uncultured Truepera sp</name>
    <dbReference type="NCBI Taxonomy" id="543023"/>
    <lineage>
        <taxon>Bacteria</taxon>
        <taxon>Thermotogati</taxon>
        <taxon>Deinococcota</taxon>
        <taxon>Deinococci</taxon>
        <taxon>Trueperales</taxon>
        <taxon>Trueperaceae</taxon>
        <taxon>Truepera</taxon>
        <taxon>environmental samples</taxon>
    </lineage>
</organism>
<reference evidence="1" key="1">
    <citation type="submission" date="2020-02" db="EMBL/GenBank/DDBJ databases">
        <authorList>
            <person name="Meier V. D."/>
        </authorList>
    </citation>
    <scope>NUCLEOTIDE SEQUENCE</scope>
    <source>
        <strain evidence="1">AVDCRST_MAG86</strain>
    </source>
</reference>
<dbReference type="EMBL" id="CADCWP010000257">
    <property type="protein sequence ID" value="CAA9581229.1"/>
    <property type="molecule type" value="Genomic_DNA"/>
</dbReference>
<evidence type="ECO:0000313" key="1">
    <source>
        <dbReference type="EMBL" id="CAA9581229.1"/>
    </source>
</evidence>
<accession>A0A6J4VL43</accession>
<feature type="non-terminal residue" evidence="1">
    <location>
        <position position="1"/>
    </location>
</feature>
<dbReference type="AlphaFoldDB" id="A0A6J4VL43"/>
<proteinExistence type="predicted"/>
<gene>
    <name evidence="1" type="ORF">AVDCRST_MAG86-2836</name>
</gene>
<feature type="non-terminal residue" evidence="1">
    <location>
        <position position="67"/>
    </location>
</feature>
<name>A0A6J4VL43_9DEIN</name>
<sequence>CTTYLGLEPQTASLHVYRGIMNGLEPMPGKLSLTVFCSTFRRALSAKLSSTPLCRCRIATELLSHLS</sequence>